<dbReference type="EMBL" id="JAKELL010000081">
    <property type="protein sequence ID" value="KAH8983929.1"/>
    <property type="molecule type" value="Genomic_DNA"/>
</dbReference>
<evidence type="ECO:0000256" key="1">
    <source>
        <dbReference type="SAM" id="MobiDB-lite"/>
    </source>
</evidence>
<feature type="region of interest" description="Disordered" evidence="1">
    <location>
        <begin position="131"/>
        <end position="181"/>
    </location>
</feature>
<dbReference type="Proteomes" id="UP001201163">
    <property type="component" value="Unassembled WGS sequence"/>
</dbReference>
<protein>
    <submittedName>
        <fullName evidence="2">Uncharacterized protein</fullName>
    </submittedName>
</protein>
<accession>A0AAD4L8W9</accession>
<dbReference type="AlphaFoldDB" id="A0AAD4L8W9"/>
<organism evidence="2 3">
    <name type="scientific">Lactarius akahatsu</name>
    <dbReference type="NCBI Taxonomy" id="416441"/>
    <lineage>
        <taxon>Eukaryota</taxon>
        <taxon>Fungi</taxon>
        <taxon>Dikarya</taxon>
        <taxon>Basidiomycota</taxon>
        <taxon>Agaricomycotina</taxon>
        <taxon>Agaricomycetes</taxon>
        <taxon>Russulales</taxon>
        <taxon>Russulaceae</taxon>
        <taxon>Lactarius</taxon>
    </lineage>
</organism>
<proteinExistence type="predicted"/>
<keyword evidence="3" id="KW-1185">Reference proteome</keyword>
<reference evidence="2" key="1">
    <citation type="submission" date="2022-01" db="EMBL/GenBank/DDBJ databases">
        <title>Comparative genomics reveals a dynamic genome evolution in the ectomycorrhizal milk-cap (Lactarius) mushrooms.</title>
        <authorList>
            <consortium name="DOE Joint Genome Institute"/>
            <person name="Lebreton A."/>
            <person name="Tang N."/>
            <person name="Kuo A."/>
            <person name="LaButti K."/>
            <person name="Drula E."/>
            <person name="Barry K."/>
            <person name="Clum A."/>
            <person name="Lipzen A."/>
            <person name="Mousain D."/>
            <person name="Ng V."/>
            <person name="Wang R."/>
            <person name="Wang X."/>
            <person name="Dai Y."/>
            <person name="Henrissat B."/>
            <person name="Grigoriev I.V."/>
            <person name="Guerin-Laguette A."/>
            <person name="Yu F."/>
            <person name="Martin F.M."/>
        </authorList>
    </citation>
    <scope>NUCLEOTIDE SEQUENCE</scope>
    <source>
        <strain evidence="2">QP</strain>
    </source>
</reference>
<feature type="compositionally biased region" description="Basic and acidic residues" evidence="1">
    <location>
        <begin position="153"/>
        <end position="181"/>
    </location>
</feature>
<evidence type="ECO:0000313" key="2">
    <source>
        <dbReference type="EMBL" id="KAH8983929.1"/>
    </source>
</evidence>
<comment type="caution">
    <text evidence="2">The sequence shown here is derived from an EMBL/GenBank/DDBJ whole genome shotgun (WGS) entry which is preliminary data.</text>
</comment>
<gene>
    <name evidence="2" type="ORF">EDB92DRAFT_1819272</name>
</gene>
<sequence length="250" mass="27327">MLAPPFPGLCHFPQGHGFKQWTGDNSKALMKWGVSKAVKDRSRPVLDSFDSAPNSLCSSITKSKHIKAVKEPWHRSNSCNALGQMLVINQHLDKLVASRSYFKSKGMIKSVVLADSCKSAGLFGNDVTDTPADALDTDPASHSANTDQGDNEGNLHHGAESTDPHEMDGMHPVDNKDAREGIHHPSQSWQASFTNPIFKLLSVIFCLINSTWTIPMPLLVQMFPYLGAPVSTVKSLFTILQQPSSIHQAI</sequence>
<name>A0AAD4L8W9_9AGAM</name>
<feature type="compositionally biased region" description="Low complexity" evidence="1">
    <location>
        <begin position="131"/>
        <end position="140"/>
    </location>
</feature>
<evidence type="ECO:0000313" key="3">
    <source>
        <dbReference type="Proteomes" id="UP001201163"/>
    </source>
</evidence>